<feature type="domain" description="CBM6" evidence="7">
    <location>
        <begin position="419"/>
        <end position="542"/>
    </location>
</feature>
<feature type="chain" id="PRO_5046390410" description="Alpha-galactosidase" evidence="6">
    <location>
        <begin position="37"/>
        <end position="542"/>
    </location>
</feature>
<dbReference type="PANTHER" id="PTHR11452:SF75">
    <property type="entry name" value="ALPHA-GALACTOSIDASE MEL1"/>
    <property type="match status" value="1"/>
</dbReference>
<evidence type="ECO:0000259" key="7">
    <source>
        <dbReference type="PROSITE" id="PS51175"/>
    </source>
</evidence>
<keyword evidence="4 5" id="KW-0326">Glycosidase</keyword>
<evidence type="ECO:0000256" key="2">
    <source>
        <dbReference type="ARBA" id="ARBA00022729"/>
    </source>
</evidence>
<dbReference type="Gene3D" id="3.20.20.70">
    <property type="entry name" value="Aldolase class I"/>
    <property type="match status" value="1"/>
</dbReference>
<dbReference type="PRINTS" id="PR00740">
    <property type="entry name" value="GLHYDRLASE27"/>
</dbReference>
<name>A0ABT6HXI3_9ACTN</name>
<dbReference type="InterPro" id="IPR005084">
    <property type="entry name" value="CBM6"/>
</dbReference>
<dbReference type="SUPFAM" id="SSF51011">
    <property type="entry name" value="Glycosyl hydrolase domain"/>
    <property type="match status" value="1"/>
</dbReference>
<evidence type="ECO:0000256" key="3">
    <source>
        <dbReference type="ARBA" id="ARBA00022801"/>
    </source>
</evidence>
<dbReference type="PROSITE" id="PS51175">
    <property type="entry name" value="CBM6"/>
    <property type="match status" value="1"/>
</dbReference>
<dbReference type="InterPro" id="IPR013785">
    <property type="entry name" value="Aldolase_TIM"/>
</dbReference>
<dbReference type="CDD" id="cd04081">
    <property type="entry name" value="CBM35_galactosidase-like"/>
    <property type="match status" value="1"/>
</dbReference>
<keyword evidence="3 5" id="KW-0378">Hydrolase</keyword>
<organism evidence="8 9">
    <name type="scientific">Streptomyces chengmaiensis</name>
    <dbReference type="NCBI Taxonomy" id="3040919"/>
    <lineage>
        <taxon>Bacteria</taxon>
        <taxon>Bacillati</taxon>
        <taxon>Actinomycetota</taxon>
        <taxon>Actinomycetes</taxon>
        <taxon>Kitasatosporales</taxon>
        <taxon>Streptomycetaceae</taxon>
        <taxon>Streptomyces</taxon>
    </lineage>
</organism>
<evidence type="ECO:0000313" key="9">
    <source>
        <dbReference type="Proteomes" id="UP001223144"/>
    </source>
</evidence>
<accession>A0ABT6HXI3</accession>
<dbReference type="Pfam" id="PF16499">
    <property type="entry name" value="Melibiase_2"/>
    <property type="match status" value="1"/>
</dbReference>
<dbReference type="InterPro" id="IPR041233">
    <property type="entry name" value="Melibiase_C"/>
</dbReference>
<keyword evidence="5" id="KW-1015">Disulfide bond</keyword>
<feature type="signal peptide" evidence="6">
    <location>
        <begin position="1"/>
        <end position="36"/>
    </location>
</feature>
<proteinExistence type="inferred from homology"/>
<keyword evidence="2 6" id="KW-0732">Signal</keyword>
<dbReference type="Gene3D" id="2.60.40.1180">
    <property type="entry name" value="Golgi alpha-mannosidase II"/>
    <property type="match status" value="1"/>
</dbReference>
<dbReference type="InterPro" id="IPR017853">
    <property type="entry name" value="GH"/>
</dbReference>
<comment type="caution">
    <text evidence="8">The sequence shown here is derived from an EMBL/GenBank/DDBJ whole genome shotgun (WGS) entry which is preliminary data.</text>
</comment>
<dbReference type="SUPFAM" id="SSF49785">
    <property type="entry name" value="Galactose-binding domain-like"/>
    <property type="match status" value="1"/>
</dbReference>
<dbReference type="InterPro" id="IPR000111">
    <property type="entry name" value="Glyco_hydro_27/36_CS"/>
</dbReference>
<dbReference type="EMBL" id="JARWBG010000062">
    <property type="protein sequence ID" value="MDH2393305.1"/>
    <property type="molecule type" value="Genomic_DNA"/>
</dbReference>
<dbReference type="PROSITE" id="PS00512">
    <property type="entry name" value="ALPHA_GALACTOSIDASE"/>
    <property type="match status" value="1"/>
</dbReference>
<dbReference type="Proteomes" id="UP001223144">
    <property type="component" value="Unassembled WGS sequence"/>
</dbReference>
<evidence type="ECO:0000313" key="8">
    <source>
        <dbReference type="EMBL" id="MDH2393305.1"/>
    </source>
</evidence>
<evidence type="ECO:0000256" key="4">
    <source>
        <dbReference type="ARBA" id="ARBA00023295"/>
    </source>
</evidence>
<dbReference type="Pfam" id="PF17801">
    <property type="entry name" value="Melibiase_C"/>
    <property type="match status" value="1"/>
</dbReference>
<evidence type="ECO:0000256" key="1">
    <source>
        <dbReference type="ARBA" id="ARBA00009743"/>
    </source>
</evidence>
<keyword evidence="9" id="KW-1185">Reference proteome</keyword>
<dbReference type="RefSeq" id="WP_279932530.1">
    <property type="nucleotide sequence ID" value="NZ_JARWBG010000062.1"/>
</dbReference>
<protein>
    <recommendedName>
        <fullName evidence="5">Alpha-galactosidase</fullName>
        <ecNumber evidence="5">3.2.1.22</ecNumber>
    </recommendedName>
    <alternativeName>
        <fullName evidence="5">Melibiase</fullName>
    </alternativeName>
</protein>
<comment type="catalytic activity">
    <reaction evidence="5">
        <text>Hydrolysis of terminal, non-reducing alpha-D-galactose residues in alpha-D-galactosides, including galactose oligosaccharides, galactomannans and galactolipids.</text>
        <dbReference type="EC" id="3.2.1.22"/>
    </reaction>
</comment>
<dbReference type="InterPro" id="IPR002241">
    <property type="entry name" value="Glyco_hydro_27"/>
</dbReference>
<dbReference type="InterPro" id="IPR013780">
    <property type="entry name" value="Glyco_hydro_b"/>
</dbReference>
<evidence type="ECO:0000256" key="6">
    <source>
        <dbReference type="SAM" id="SignalP"/>
    </source>
</evidence>
<evidence type="ECO:0000256" key="5">
    <source>
        <dbReference type="RuleBase" id="RU361168"/>
    </source>
</evidence>
<dbReference type="EC" id="3.2.1.22" evidence="5"/>
<dbReference type="SUPFAM" id="SSF51445">
    <property type="entry name" value="(Trans)glycosidases"/>
    <property type="match status" value="1"/>
</dbReference>
<reference evidence="8 9" key="1">
    <citation type="submission" date="2023-04" db="EMBL/GenBank/DDBJ databases">
        <title>Streptomyces chengmaiensis sp. nov. isolated from the stem of mangrove plant in Hainan.</title>
        <authorList>
            <person name="Huang X."/>
            <person name="Zhou S."/>
            <person name="Chu X."/>
            <person name="Xie Y."/>
            <person name="Lin Y."/>
        </authorList>
    </citation>
    <scope>NUCLEOTIDE SEQUENCE [LARGE SCALE GENOMIC DNA]</scope>
    <source>
        <strain evidence="8 9">HNM0663</strain>
    </source>
</reference>
<comment type="similarity">
    <text evidence="1 5">Belongs to the glycosyl hydrolase 27 family.</text>
</comment>
<dbReference type="InterPro" id="IPR008979">
    <property type="entry name" value="Galactose-bd-like_sf"/>
</dbReference>
<dbReference type="Gene3D" id="2.60.120.260">
    <property type="entry name" value="Galactose-binding domain-like"/>
    <property type="match status" value="1"/>
</dbReference>
<dbReference type="CDD" id="cd14792">
    <property type="entry name" value="GH27"/>
    <property type="match status" value="1"/>
</dbReference>
<gene>
    <name evidence="8" type="ORF">QCN29_31990</name>
</gene>
<sequence length="542" mass="57381">MHLRHTRARTRLTALVSSLTLLAGSVLTAITLQVAAAPSATALNNGLGATPQMGWNSWNAHGCNVTEQHIKDAADAIVNLQLKDKGYQYVNIDDCWQDYTRDAQGNLRSHPTRFPSGIKALADYVHARGLKLGIYATPGTATCANFWNGYPGKLGSLGHEQQDANKFAEWGVDYLKYDWCRANLDGVNRETAFKAMRDALQATSRPIFYSIHDEPQQPIPSWRPATANSWRTTSDIRDNWSSMISRAHLNQPLASWAGPGAWNDPDMLEVGNGGMTDAEYRTHFSLWAEMAAPLLMGNILSSASPATLQILGNADVIAVDQDPLGKQGTVVSSSSGLVVMSKVLANGDRAVTLTNETTTTQTISTTAAAVGIGGYPSYTVKDLWTGATSTNTSGTFSASVPSHDTVMYRITPVGSSGAVTIEAEASGNTIAGAARVSSCTSCSGGSKVGYIGNGAANYVTINGVNVSAAGSRTLTISYLVSGTRSFYVSVNGGPDQQISVTGSSWTTPVTTAIPVQLNAGANSIKFHNDTAYAPDLDKITVS</sequence>
<dbReference type="PANTHER" id="PTHR11452">
    <property type="entry name" value="ALPHA-GALACTOSIDASE/ALPHA-N-ACETYLGALACTOSAMINIDASE"/>
    <property type="match status" value="1"/>
</dbReference>